<comment type="caution">
    <text evidence="1">The sequence shown here is derived from an EMBL/GenBank/DDBJ whole genome shotgun (WGS) entry which is preliminary data.</text>
</comment>
<dbReference type="Proteomes" id="UP000593566">
    <property type="component" value="Unassembled WGS sequence"/>
</dbReference>
<sequence>MATGTAPKRLRFDLFTEHVDNTHSEPATKWHSTHSILITYLFITPTNRQVHEFTEVVYAYGVPAVEAVGLQGGWMQWIALRSKMAMS</sequence>
<proteinExistence type="predicted"/>
<protein>
    <submittedName>
        <fullName evidence="1">Uncharacterized protein</fullName>
    </submittedName>
</protein>
<name>A0A8H6CAJ5_9LECA</name>
<keyword evidence="2" id="KW-1185">Reference proteome</keyword>
<reference evidence="1 2" key="1">
    <citation type="journal article" date="2020" name="Genomics">
        <title>Complete, high-quality genomes from long-read metagenomic sequencing of two wolf lichen thalli reveals enigmatic genome architecture.</title>
        <authorList>
            <person name="McKenzie S.K."/>
            <person name="Walston R.F."/>
            <person name="Allen J.L."/>
        </authorList>
    </citation>
    <scope>NUCLEOTIDE SEQUENCE [LARGE SCALE GENOMIC DNA]</scope>
    <source>
        <strain evidence="1">WasteWater1</strain>
    </source>
</reference>
<organism evidence="1 2">
    <name type="scientific">Letharia lupina</name>
    <dbReference type="NCBI Taxonomy" id="560253"/>
    <lineage>
        <taxon>Eukaryota</taxon>
        <taxon>Fungi</taxon>
        <taxon>Dikarya</taxon>
        <taxon>Ascomycota</taxon>
        <taxon>Pezizomycotina</taxon>
        <taxon>Lecanoromycetes</taxon>
        <taxon>OSLEUM clade</taxon>
        <taxon>Lecanoromycetidae</taxon>
        <taxon>Lecanorales</taxon>
        <taxon>Lecanorineae</taxon>
        <taxon>Parmeliaceae</taxon>
        <taxon>Letharia</taxon>
    </lineage>
</organism>
<evidence type="ECO:0000313" key="2">
    <source>
        <dbReference type="Proteomes" id="UP000593566"/>
    </source>
</evidence>
<dbReference type="RefSeq" id="XP_037149208.1">
    <property type="nucleotide sequence ID" value="XM_037294520.1"/>
</dbReference>
<dbReference type="GeneID" id="59332009"/>
<dbReference type="EMBL" id="JACCJB010000018">
    <property type="protein sequence ID" value="KAF6219773.1"/>
    <property type="molecule type" value="Genomic_DNA"/>
</dbReference>
<evidence type="ECO:0000313" key="1">
    <source>
        <dbReference type="EMBL" id="KAF6219773.1"/>
    </source>
</evidence>
<accession>A0A8H6CAJ5</accession>
<gene>
    <name evidence="1" type="ORF">HO133_003598</name>
</gene>
<dbReference type="AlphaFoldDB" id="A0A8H6CAJ5"/>